<dbReference type="AlphaFoldDB" id="A0AB37X0X6"/>
<organism evidence="3 4">
    <name type="scientific">Alternaria tenuissima</name>
    <dbReference type="NCBI Taxonomy" id="119927"/>
    <lineage>
        <taxon>Eukaryota</taxon>
        <taxon>Fungi</taxon>
        <taxon>Dikarya</taxon>
        <taxon>Ascomycota</taxon>
        <taxon>Pezizomycotina</taxon>
        <taxon>Dothideomycetes</taxon>
        <taxon>Pleosporomycetidae</taxon>
        <taxon>Pleosporales</taxon>
        <taxon>Pleosporineae</taxon>
        <taxon>Pleosporaceae</taxon>
        <taxon>Alternaria</taxon>
        <taxon>Alternaria sect. Alternaria</taxon>
        <taxon>Alternaria alternata complex</taxon>
    </lineage>
</organism>
<evidence type="ECO:0000256" key="2">
    <source>
        <dbReference type="SAM" id="Phobius"/>
    </source>
</evidence>
<feature type="transmembrane region" description="Helical" evidence="2">
    <location>
        <begin position="33"/>
        <end position="51"/>
    </location>
</feature>
<protein>
    <recommendedName>
        <fullName evidence="5">Transmembrane protein</fullName>
    </recommendedName>
</protein>
<evidence type="ECO:0000256" key="1">
    <source>
        <dbReference type="SAM" id="MobiDB-lite"/>
    </source>
</evidence>
<keyword evidence="2" id="KW-1133">Transmembrane helix</keyword>
<feature type="transmembrane region" description="Helical" evidence="2">
    <location>
        <begin position="127"/>
        <end position="150"/>
    </location>
</feature>
<accession>A0AB37X0X6</accession>
<feature type="region of interest" description="Disordered" evidence="1">
    <location>
        <begin position="1"/>
        <end position="28"/>
    </location>
</feature>
<evidence type="ECO:0000313" key="4">
    <source>
        <dbReference type="Proteomes" id="UP000292340"/>
    </source>
</evidence>
<feature type="transmembrane region" description="Helical" evidence="2">
    <location>
        <begin position="71"/>
        <end position="91"/>
    </location>
</feature>
<keyword evidence="2" id="KW-0812">Transmembrane</keyword>
<reference evidence="3" key="2">
    <citation type="journal article" date="2019" name="bioRxiv">
        <title>Genomics, evolutionary history and diagnostics of the Alternaria alternata species group including apple and Asian pear pathotypes.</title>
        <authorList>
            <person name="Armitage A.D."/>
            <person name="Cockerton H.M."/>
            <person name="Sreenivasaprasad S."/>
            <person name="Woodhall J.W."/>
            <person name="Lane C.R."/>
            <person name="Harrison R.J."/>
            <person name="Clarkson J.P."/>
        </authorList>
    </citation>
    <scope>NUCLEOTIDE SEQUENCE</scope>
    <source>
        <strain evidence="3">FERA 1164</strain>
    </source>
</reference>
<dbReference type="Proteomes" id="UP000292340">
    <property type="component" value="Unassembled WGS sequence"/>
</dbReference>
<proteinExistence type="predicted"/>
<reference evidence="3" key="1">
    <citation type="submission" date="2017-10" db="EMBL/GenBank/DDBJ databases">
        <authorList>
            <person name="Armitage A.D."/>
            <person name="Barbara D.J."/>
            <person name="Woodhall J.W."/>
            <person name="Sreenivasaprasad S."/>
            <person name="Lane C.R."/>
            <person name="Clarkson J.P."/>
            <person name="Harrison R.J."/>
        </authorList>
    </citation>
    <scope>NUCLEOTIDE SEQUENCE</scope>
    <source>
        <strain evidence="3">FERA 1164</strain>
    </source>
</reference>
<evidence type="ECO:0000313" key="3">
    <source>
        <dbReference type="EMBL" id="RYN38556.1"/>
    </source>
</evidence>
<dbReference type="EMBL" id="PDXB01000001">
    <property type="protein sequence ID" value="RYN38556.1"/>
    <property type="molecule type" value="Genomic_DNA"/>
</dbReference>
<evidence type="ECO:0008006" key="5">
    <source>
        <dbReference type="Google" id="ProtNLM"/>
    </source>
</evidence>
<comment type="caution">
    <text evidence="3">The sequence shown here is derived from an EMBL/GenBank/DDBJ whole genome shotgun (WGS) entry which is preliminary data.</text>
</comment>
<keyword evidence="2" id="KW-0472">Membrane</keyword>
<feature type="compositionally biased region" description="Basic and acidic residues" evidence="1">
    <location>
        <begin position="10"/>
        <end position="23"/>
    </location>
</feature>
<name>A0AB37X0X6_9PLEO</name>
<feature type="transmembrane region" description="Helical" evidence="2">
    <location>
        <begin position="100"/>
        <end position="121"/>
    </location>
</feature>
<sequence>MHHQPPPPYRKIENDDYKTDRQSSLEPPSIQDTLTLTAAAAAAWITGAAYIEYVYYGVQEQIHKYIYELLALPFTIIVLGAYAYVCTLYLAQRYPTVTKYILGLPIPMAYVSTILLMATFMEVGLDMMFTIMPVGFIISFFVFAGCLLIMSQVYKGSVSWITGKTIENVLIIVLSWTHTSIDELWNGCYHGGGS</sequence>
<gene>
    <name evidence="3" type="ORF">AA0115_g14</name>
</gene>